<evidence type="ECO:0000313" key="3">
    <source>
        <dbReference type="Proteomes" id="UP000295674"/>
    </source>
</evidence>
<dbReference type="OrthoDB" id="657225at2"/>
<keyword evidence="3" id="KW-1185">Reference proteome</keyword>
<comment type="caution">
    <text evidence="2">The sequence shown here is derived from an EMBL/GenBank/DDBJ whole genome shotgun (WGS) entry which is preliminary data.</text>
</comment>
<feature type="domain" description="Carboxymuconolactone decarboxylase-like" evidence="1">
    <location>
        <begin position="55"/>
        <end position="103"/>
    </location>
</feature>
<dbReference type="SUPFAM" id="SSF69118">
    <property type="entry name" value="AhpD-like"/>
    <property type="match status" value="1"/>
</dbReference>
<dbReference type="InterPro" id="IPR003779">
    <property type="entry name" value="CMD-like"/>
</dbReference>
<name>A0A4R4V5V8_9PSEU</name>
<dbReference type="PANTHER" id="PTHR34846">
    <property type="entry name" value="4-CARBOXYMUCONOLACTONE DECARBOXYLASE FAMILY PROTEIN (AFU_ORTHOLOGUE AFUA_6G11590)"/>
    <property type="match status" value="1"/>
</dbReference>
<accession>A0A4R4V5V8</accession>
<dbReference type="Proteomes" id="UP000295674">
    <property type="component" value="Unassembled WGS sequence"/>
</dbReference>
<dbReference type="AlphaFoldDB" id="A0A4R4V5V8"/>
<sequence length="188" mass="21048">MPRIPGVPTSEANLLTRLTYRFSRRRYGAVLDPLAVVAHHQGLMMATGLSEMAVEKAAKALPANLRELAVYRVATKIGCSWCVDFGTMLQRNEGLDVDRLKEIDDYQTSEKYSEMERLVIAYADAMTEQPMQVTDEQVAELDRRLGHKGMVELTYMIAVENQRTRINHALGLTAQGFTSGEACRVPMP</sequence>
<dbReference type="RefSeq" id="WP_132679147.1">
    <property type="nucleotide sequence ID" value="NZ_SMKS01000076.1"/>
</dbReference>
<evidence type="ECO:0000259" key="1">
    <source>
        <dbReference type="Pfam" id="PF02627"/>
    </source>
</evidence>
<organism evidence="2 3">
    <name type="scientific">Saccharopolyspora terrae</name>
    <dbReference type="NCBI Taxonomy" id="2530384"/>
    <lineage>
        <taxon>Bacteria</taxon>
        <taxon>Bacillati</taxon>
        <taxon>Actinomycetota</taxon>
        <taxon>Actinomycetes</taxon>
        <taxon>Pseudonocardiales</taxon>
        <taxon>Pseudonocardiaceae</taxon>
        <taxon>Saccharopolyspora</taxon>
    </lineage>
</organism>
<evidence type="ECO:0000313" key="2">
    <source>
        <dbReference type="EMBL" id="TDD00538.1"/>
    </source>
</evidence>
<dbReference type="GO" id="GO:0051920">
    <property type="term" value="F:peroxiredoxin activity"/>
    <property type="evidence" value="ECO:0007669"/>
    <property type="project" value="InterPro"/>
</dbReference>
<dbReference type="PANTHER" id="PTHR34846:SF10">
    <property type="entry name" value="CYTOPLASMIC PROTEIN"/>
    <property type="match status" value="1"/>
</dbReference>
<protein>
    <submittedName>
        <fullName evidence="2">Carboxymuconolactone decarboxylase family protein</fullName>
    </submittedName>
</protein>
<dbReference type="EMBL" id="SMKS01000076">
    <property type="protein sequence ID" value="TDD00538.1"/>
    <property type="molecule type" value="Genomic_DNA"/>
</dbReference>
<dbReference type="Pfam" id="PF02627">
    <property type="entry name" value="CMD"/>
    <property type="match status" value="1"/>
</dbReference>
<reference evidence="2 3" key="1">
    <citation type="submission" date="2019-03" db="EMBL/GenBank/DDBJ databases">
        <title>Draft genome sequences of novel Actinobacteria.</title>
        <authorList>
            <person name="Sahin N."/>
            <person name="Ay H."/>
            <person name="Saygin H."/>
        </authorList>
    </citation>
    <scope>NUCLEOTIDE SEQUENCE [LARGE SCALE GENOMIC DNA]</scope>
    <source>
        <strain evidence="2 3">16K309</strain>
    </source>
</reference>
<proteinExistence type="predicted"/>
<dbReference type="InterPro" id="IPR029032">
    <property type="entry name" value="AhpD-like"/>
</dbReference>
<dbReference type="Gene3D" id="1.20.1290.10">
    <property type="entry name" value="AhpD-like"/>
    <property type="match status" value="1"/>
</dbReference>
<gene>
    <name evidence="2" type="ORF">E1181_27305</name>
</gene>